<gene>
    <name evidence="1" type="ORF">BD324DRAFT_649567</name>
</gene>
<accession>A0A1Y1UKW9</accession>
<organism evidence="1 2">
    <name type="scientific">Kockovaella imperatae</name>
    <dbReference type="NCBI Taxonomy" id="4999"/>
    <lineage>
        <taxon>Eukaryota</taxon>
        <taxon>Fungi</taxon>
        <taxon>Dikarya</taxon>
        <taxon>Basidiomycota</taxon>
        <taxon>Agaricomycotina</taxon>
        <taxon>Tremellomycetes</taxon>
        <taxon>Tremellales</taxon>
        <taxon>Cuniculitremaceae</taxon>
        <taxon>Kockovaella</taxon>
    </lineage>
</organism>
<evidence type="ECO:0000313" key="2">
    <source>
        <dbReference type="Proteomes" id="UP000193218"/>
    </source>
</evidence>
<dbReference type="AlphaFoldDB" id="A0A1Y1UKW9"/>
<reference evidence="1 2" key="1">
    <citation type="submission" date="2017-03" db="EMBL/GenBank/DDBJ databases">
        <title>Widespread Adenine N6-methylation of Active Genes in Fungi.</title>
        <authorList>
            <consortium name="DOE Joint Genome Institute"/>
            <person name="Mondo S.J."/>
            <person name="Dannebaum R.O."/>
            <person name="Kuo R.C."/>
            <person name="Louie K.B."/>
            <person name="Bewick A.J."/>
            <person name="Labutti K."/>
            <person name="Haridas S."/>
            <person name="Kuo A."/>
            <person name="Salamov A."/>
            <person name="Ahrendt S.R."/>
            <person name="Lau R."/>
            <person name="Bowen B.P."/>
            <person name="Lipzen A."/>
            <person name="Sullivan W."/>
            <person name="Andreopoulos W.B."/>
            <person name="Clum A."/>
            <person name="Lindquist E."/>
            <person name="Daum C."/>
            <person name="Northen T.R."/>
            <person name="Ramamoorthy G."/>
            <person name="Schmitz R.J."/>
            <person name="Gryganskyi A."/>
            <person name="Culley D."/>
            <person name="Magnuson J."/>
            <person name="James T.Y."/>
            <person name="O'Malley M.A."/>
            <person name="Stajich J.E."/>
            <person name="Spatafora J.W."/>
            <person name="Visel A."/>
            <person name="Grigoriev I.V."/>
        </authorList>
    </citation>
    <scope>NUCLEOTIDE SEQUENCE [LARGE SCALE GENOMIC DNA]</scope>
    <source>
        <strain evidence="1 2">NRRL Y-17943</strain>
    </source>
</reference>
<dbReference type="EMBL" id="NBSH01000004">
    <property type="protein sequence ID" value="ORX38187.1"/>
    <property type="molecule type" value="Genomic_DNA"/>
</dbReference>
<dbReference type="RefSeq" id="XP_021872109.1">
    <property type="nucleotide sequence ID" value="XM_022018012.1"/>
</dbReference>
<dbReference type="InParanoid" id="A0A1Y1UKW9"/>
<evidence type="ECO:0000313" key="1">
    <source>
        <dbReference type="EMBL" id="ORX38187.1"/>
    </source>
</evidence>
<dbReference type="GeneID" id="33559821"/>
<comment type="caution">
    <text evidence="1">The sequence shown here is derived from an EMBL/GenBank/DDBJ whole genome shotgun (WGS) entry which is preliminary data.</text>
</comment>
<proteinExistence type="predicted"/>
<protein>
    <submittedName>
        <fullName evidence="1">Uncharacterized protein</fullName>
    </submittedName>
</protein>
<sequence>MSVAAEDTGIDQAETDVSEKKVRLNELRIRSVRQLIETFKSNTDTLEEYVKRNPDVYIPSFWSLVGGDFEECCQTQENDHNCTETLADGEETLNLTQREVQGSKTDLTPGGISITLTNTDPIFESLDDLDDLASFNDKRSETPARWVCTAAARDRVVEEERQESIAREKMSDRFSKLSELASSGTFPFAVEAKVAVEERSRRSAPLKAASVFMVTNPSDCQELEIANAALRSGRANQTAESLRTWLKANENEFGPQLTILLRESPESRESLGSGWQSVNLQAEGKMDRTMVLIGYVIPDSEMQSGEETPKISHMTDSQLA</sequence>
<keyword evidence="2" id="KW-1185">Reference proteome</keyword>
<dbReference type="Proteomes" id="UP000193218">
    <property type="component" value="Unassembled WGS sequence"/>
</dbReference>
<name>A0A1Y1UKW9_9TREE</name>